<dbReference type="Gene3D" id="3.10.50.40">
    <property type="match status" value="1"/>
</dbReference>
<keyword evidence="1 5" id="KW-0413">Isomerase</keyword>
<dbReference type="PANTHER" id="PTHR47245:SF2">
    <property type="entry name" value="PEPTIDYL-PROLYL CIS-TRANS ISOMERASE HP_0175-RELATED"/>
    <property type="match status" value="1"/>
</dbReference>
<keyword evidence="6" id="KW-1185">Reference proteome</keyword>
<dbReference type="InterPro" id="IPR000297">
    <property type="entry name" value="PPIase_PpiC"/>
</dbReference>
<dbReference type="PROSITE" id="PS51257">
    <property type="entry name" value="PROKAR_LIPOPROTEIN"/>
    <property type="match status" value="1"/>
</dbReference>
<evidence type="ECO:0000313" key="5">
    <source>
        <dbReference type="EMBL" id="ALP95706.1"/>
    </source>
</evidence>
<dbReference type="EC" id="5.2.1.8" evidence="5"/>
<reference evidence="6" key="2">
    <citation type="submission" date="2015-04" db="EMBL/GenBank/DDBJ databases">
        <title>A butyrogenic pathway from the amino acid lysine in a human gut commensal.</title>
        <authorList>
            <person name="de Vos W.M."/>
            <person name="Bui N.T.P."/>
            <person name="Plugge C.M."/>
            <person name="Ritari J."/>
        </authorList>
    </citation>
    <scope>NUCLEOTIDE SEQUENCE [LARGE SCALE GENOMIC DNA]</scope>
    <source>
        <strain evidence="6">AF211</strain>
    </source>
</reference>
<gene>
    <name evidence="5" type="ORF">IB211_03318c</name>
</gene>
<evidence type="ECO:0000256" key="2">
    <source>
        <dbReference type="SAM" id="MobiDB-lite"/>
    </source>
</evidence>
<evidence type="ECO:0000256" key="1">
    <source>
        <dbReference type="PROSITE-ProRule" id="PRU00278"/>
    </source>
</evidence>
<evidence type="ECO:0000313" key="6">
    <source>
        <dbReference type="Proteomes" id="UP000064844"/>
    </source>
</evidence>
<feature type="chain" id="PRO_5039179010" evidence="3">
    <location>
        <begin position="32"/>
        <end position="424"/>
    </location>
</feature>
<dbReference type="InterPro" id="IPR046357">
    <property type="entry name" value="PPIase_dom_sf"/>
</dbReference>
<dbReference type="EMBL" id="CP011307">
    <property type="protein sequence ID" value="ALP95706.1"/>
    <property type="molecule type" value="Genomic_DNA"/>
</dbReference>
<evidence type="ECO:0000259" key="4">
    <source>
        <dbReference type="PROSITE" id="PS50198"/>
    </source>
</evidence>
<dbReference type="PANTHER" id="PTHR47245">
    <property type="entry name" value="PEPTIDYLPROLYL ISOMERASE"/>
    <property type="match status" value="1"/>
</dbReference>
<feature type="domain" description="PpiC" evidence="4">
    <location>
        <begin position="226"/>
        <end position="341"/>
    </location>
</feature>
<feature type="region of interest" description="Disordered" evidence="2">
    <location>
        <begin position="399"/>
        <end position="424"/>
    </location>
</feature>
<dbReference type="KEGG" id="ibu:IB211_03318c"/>
<dbReference type="Proteomes" id="UP000064844">
    <property type="component" value="Chromosome"/>
</dbReference>
<dbReference type="eggNOG" id="COG0760">
    <property type="taxonomic scope" value="Bacteria"/>
</dbReference>
<keyword evidence="1" id="KW-0697">Rotamase</keyword>
<accession>A0A0S2W8L5</accession>
<dbReference type="RefSeq" id="WP_058118650.1">
    <property type="nucleotide sequence ID" value="NZ_CALICV010000069.1"/>
</dbReference>
<dbReference type="Pfam" id="PF00639">
    <property type="entry name" value="Rotamase"/>
    <property type="match status" value="1"/>
</dbReference>
<sequence>MKLGTKMLSAVTAGLVLAASLAGCSSGAATATPTPIPLPEGVPEDVILEAAGIAKDTPLITVDGAGVPAEELLYWVTYSADQYAQWGMTDLSMDMGSGQTLGSYYLDSAVENATLYQVVRNHAEELKMGWNEANEADYEAQLSQLKSSLAAQMGVGTASDGESASPDPEIAAKTDAEYVRFLAYMGLSENSFFHINEVSYLFQNLREGLYGTKGTEAPDGEKIDAAGVLHAKHILIKAIPVTDESGNVTDDGMASALEKANALYDEITVAEDPMTRFEELMNENSEDVDSSGNVNGGADGYTFGPGEMVTEFEEGTAALAVGEISQPIQSDYGYHIILRLDADNEAGQSKYADIKMNELVDQWMEEAKVERTEALDGLDVQAFYDTLAELRQTMTAAAEAEDAPAVTDAPVETGTPAPTATPVG</sequence>
<keyword evidence="3" id="KW-0732">Signal</keyword>
<reference evidence="5 6" key="1">
    <citation type="journal article" date="2015" name="Nat. Commun.">
        <title>Production of butyrate from lysine and the Amadori product fructoselysine by a human gut commensal.</title>
        <authorList>
            <person name="Bui T.P."/>
            <person name="Ritari J."/>
            <person name="Boeren S."/>
            <person name="de Waard P."/>
            <person name="Plugge C.M."/>
            <person name="de Vos W.M."/>
        </authorList>
    </citation>
    <scope>NUCLEOTIDE SEQUENCE [LARGE SCALE GENOMIC DNA]</scope>
    <source>
        <strain evidence="5 6">AF211</strain>
    </source>
</reference>
<evidence type="ECO:0000256" key="3">
    <source>
        <dbReference type="SAM" id="SignalP"/>
    </source>
</evidence>
<proteinExistence type="predicted"/>
<dbReference type="SUPFAM" id="SSF54534">
    <property type="entry name" value="FKBP-like"/>
    <property type="match status" value="1"/>
</dbReference>
<dbReference type="PROSITE" id="PS50198">
    <property type="entry name" value="PPIC_PPIASE_2"/>
    <property type="match status" value="1"/>
</dbReference>
<dbReference type="AlphaFoldDB" id="A0A0S2W8L5"/>
<name>A0A0S2W8L5_9FIRM</name>
<feature type="signal peptide" evidence="3">
    <location>
        <begin position="1"/>
        <end position="31"/>
    </location>
</feature>
<protein>
    <submittedName>
        <fullName evidence="5">Foldase protein PrsA</fullName>
        <ecNumber evidence="5">5.2.1.8</ecNumber>
    </submittedName>
</protein>
<dbReference type="InterPro" id="IPR050245">
    <property type="entry name" value="PrsA_foldase"/>
</dbReference>
<dbReference type="GO" id="GO:0003755">
    <property type="term" value="F:peptidyl-prolyl cis-trans isomerase activity"/>
    <property type="evidence" value="ECO:0007669"/>
    <property type="project" value="UniProtKB-KW"/>
</dbReference>
<dbReference type="STRING" id="1297617.IB211_03318c"/>
<organism evidence="5 6">
    <name type="scientific">Intestinimonas butyriciproducens</name>
    <dbReference type="NCBI Taxonomy" id="1297617"/>
    <lineage>
        <taxon>Bacteria</taxon>
        <taxon>Bacillati</taxon>
        <taxon>Bacillota</taxon>
        <taxon>Clostridia</taxon>
        <taxon>Eubacteriales</taxon>
        <taxon>Intestinimonas</taxon>
    </lineage>
</organism>